<accession>A0A2T1KTC5</accession>
<dbReference type="NCBIfam" id="NF004469">
    <property type="entry name" value="PRK05800.1"/>
    <property type="match status" value="1"/>
</dbReference>
<dbReference type="RefSeq" id="WP_106760939.1">
    <property type="nucleotide sequence ID" value="NZ_PXNP01000009.1"/>
</dbReference>
<evidence type="ECO:0000256" key="8">
    <source>
        <dbReference type="ARBA" id="ARBA00022573"/>
    </source>
</evidence>
<dbReference type="GO" id="GO:0043752">
    <property type="term" value="F:adenosylcobinamide kinase activity"/>
    <property type="evidence" value="ECO:0007669"/>
    <property type="project" value="UniProtKB-EC"/>
</dbReference>
<reference evidence="17 18" key="1">
    <citation type="submission" date="2018-03" db="EMBL/GenBank/DDBJ databases">
        <title>Marinobacter brunus sp. nov., a marine bacterium of Gamma-proteobacteria isolated from the surface seawater of the South China Sea.</title>
        <authorList>
            <person name="Cheng H."/>
            <person name="Wu Y.-H."/>
            <person name="Xamxidin M."/>
            <person name="Xu X.-W."/>
        </authorList>
    </citation>
    <scope>NUCLEOTIDE SEQUENCE [LARGE SCALE GENOMIC DNA]</scope>
    <source>
        <strain evidence="17 18">NH169-3</strain>
    </source>
</reference>
<keyword evidence="12 14" id="KW-0067">ATP-binding</keyword>
<dbReference type="SUPFAM" id="SSF52540">
    <property type="entry name" value="P-loop containing nucleoside triphosphate hydrolases"/>
    <property type="match status" value="1"/>
</dbReference>
<evidence type="ECO:0000256" key="13">
    <source>
        <dbReference type="ARBA" id="ARBA00023134"/>
    </source>
</evidence>
<dbReference type="EMBL" id="PXNP01000009">
    <property type="protein sequence ID" value="PSF13366.1"/>
    <property type="molecule type" value="Genomic_DNA"/>
</dbReference>
<dbReference type="InterPro" id="IPR003203">
    <property type="entry name" value="CobU/CobP"/>
</dbReference>
<feature type="binding site" evidence="16">
    <location>
        <position position="66"/>
    </location>
    <ligand>
        <name>GTP</name>
        <dbReference type="ChEBI" id="CHEBI:37565"/>
    </ligand>
</feature>
<dbReference type="Pfam" id="PF02283">
    <property type="entry name" value="CobU"/>
    <property type="match status" value="1"/>
</dbReference>
<dbReference type="UniPathway" id="UPA00148">
    <property type="reaction ID" value="UER00236"/>
</dbReference>
<dbReference type="GO" id="GO:0009236">
    <property type="term" value="P:cobalamin biosynthetic process"/>
    <property type="evidence" value="ECO:0007669"/>
    <property type="project" value="UniProtKB-UniRule"/>
</dbReference>
<dbReference type="InterPro" id="IPR027417">
    <property type="entry name" value="P-loop_NTPase"/>
</dbReference>
<comment type="catalytic activity">
    <reaction evidence="1 14">
        <text>adenosylcob(III)inamide + ATP = adenosylcob(III)inamide phosphate + ADP + H(+)</text>
        <dbReference type="Rhea" id="RHEA:15769"/>
        <dbReference type="ChEBI" id="CHEBI:2480"/>
        <dbReference type="ChEBI" id="CHEBI:15378"/>
        <dbReference type="ChEBI" id="CHEBI:30616"/>
        <dbReference type="ChEBI" id="CHEBI:58502"/>
        <dbReference type="ChEBI" id="CHEBI:456216"/>
        <dbReference type="EC" id="2.7.1.156"/>
    </reaction>
</comment>
<evidence type="ECO:0000256" key="15">
    <source>
        <dbReference type="PIRSR" id="PIRSR006135-1"/>
    </source>
</evidence>
<evidence type="ECO:0000256" key="10">
    <source>
        <dbReference type="ARBA" id="ARBA00022741"/>
    </source>
</evidence>
<keyword evidence="17" id="KW-0548">Nucleotidyltransferase</keyword>
<keyword evidence="13 14" id="KW-0342">GTP-binding</keyword>
<dbReference type="EC" id="2.7.7.62" evidence="14"/>
<name>A0A2T1KTC5_9GAMM</name>
<keyword evidence="8 14" id="KW-0169">Cobalamin biosynthesis</keyword>
<evidence type="ECO:0000313" key="18">
    <source>
        <dbReference type="Proteomes" id="UP000239866"/>
    </source>
</evidence>
<feature type="binding site" evidence="16">
    <location>
        <position position="90"/>
    </location>
    <ligand>
        <name>GTP</name>
        <dbReference type="ChEBI" id="CHEBI:37565"/>
    </ligand>
</feature>
<evidence type="ECO:0000256" key="12">
    <source>
        <dbReference type="ARBA" id="ARBA00022840"/>
    </source>
</evidence>
<keyword evidence="9 14" id="KW-0808">Transferase</keyword>
<dbReference type="GO" id="GO:0008820">
    <property type="term" value="F:cobinamide phosphate guanylyltransferase activity"/>
    <property type="evidence" value="ECO:0007669"/>
    <property type="project" value="UniProtKB-UniRule"/>
</dbReference>
<comment type="pathway">
    <text evidence="5 14">Cofactor biosynthesis; adenosylcobalamin biosynthesis; adenosylcobalamin from cob(II)yrinate a,c-diamide: step 6/7.</text>
</comment>
<dbReference type="Proteomes" id="UP000239866">
    <property type="component" value="Unassembled WGS sequence"/>
</dbReference>
<comment type="caution">
    <text evidence="17">The sequence shown here is derived from an EMBL/GenBank/DDBJ whole genome shotgun (WGS) entry which is preliminary data.</text>
</comment>
<dbReference type="Gene3D" id="3.40.50.300">
    <property type="entry name" value="P-loop containing nucleotide triphosphate hydrolases"/>
    <property type="match status" value="1"/>
</dbReference>
<comment type="function">
    <text evidence="4 14">Catalyzes ATP-dependent phosphorylation of adenosylcobinamide and addition of GMP to adenosylcobinamide phosphate.</text>
</comment>
<evidence type="ECO:0000256" key="5">
    <source>
        <dbReference type="ARBA" id="ARBA00004692"/>
    </source>
</evidence>
<keyword evidence="10 14" id="KW-0547">Nucleotide-binding</keyword>
<comment type="similarity">
    <text evidence="7 14">Belongs to the CobU/CobP family.</text>
</comment>
<comment type="pathway">
    <text evidence="6 14">Cofactor biosynthesis; adenosylcobalamin biosynthesis; adenosylcobalamin from cob(II)yrinate a,c-diamide: step 5/7.</text>
</comment>
<evidence type="ECO:0000313" key="17">
    <source>
        <dbReference type="EMBL" id="PSF13366.1"/>
    </source>
</evidence>
<dbReference type="PANTHER" id="PTHR34848:SF1">
    <property type="entry name" value="BIFUNCTIONAL ADENOSYLCOBALAMIN BIOSYNTHESIS PROTEIN COBU"/>
    <property type="match status" value="1"/>
</dbReference>
<feature type="binding site" evidence="16">
    <location>
        <begin position="38"/>
        <end position="40"/>
    </location>
    <ligand>
        <name>GTP</name>
        <dbReference type="ChEBI" id="CHEBI:37565"/>
    </ligand>
</feature>
<evidence type="ECO:0000256" key="2">
    <source>
        <dbReference type="ARBA" id="ARBA00000711"/>
    </source>
</evidence>
<evidence type="ECO:0000256" key="16">
    <source>
        <dbReference type="PIRSR" id="PIRSR006135-2"/>
    </source>
</evidence>
<comment type="catalytic activity">
    <reaction evidence="2 14">
        <text>adenosylcob(III)inamide phosphate + GTP + H(+) = adenosylcob(III)inamide-GDP + diphosphate</text>
        <dbReference type="Rhea" id="RHEA:22712"/>
        <dbReference type="ChEBI" id="CHEBI:15378"/>
        <dbReference type="ChEBI" id="CHEBI:33019"/>
        <dbReference type="ChEBI" id="CHEBI:37565"/>
        <dbReference type="ChEBI" id="CHEBI:58502"/>
        <dbReference type="ChEBI" id="CHEBI:60487"/>
        <dbReference type="EC" id="2.7.7.62"/>
    </reaction>
</comment>
<comment type="catalytic activity">
    <reaction evidence="3">
        <text>adenosylcob(III)inamide + GTP = adenosylcob(III)inamide phosphate + GDP + H(+)</text>
        <dbReference type="Rhea" id="RHEA:15765"/>
        <dbReference type="ChEBI" id="CHEBI:2480"/>
        <dbReference type="ChEBI" id="CHEBI:15378"/>
        <dbReference type="ChEBI" id="CHEBI:37565"/>
        <dbReference type="ChEBI" id="CHEBI:58189"/>
        <dbReference type="ChEBI" id="CHEBI:58502"/>
        <dbReference type="EC" id="2.7.1.156"/>
    </reaction>
</comment>
<evidence type="ECO:0000256" key="3">
    <source>
        <dbReference type="ARBA" id="ARBA00001522"/>
    </source>
</evidence>
<evidence type="ECO:0000256" key="1">
    <source>
        <dbReference type="ARBA" id="ARBA00000312"/>
    </source>
</evidence>
<sequence length="179" mass="19000">MNRKLLVTGGVRSGKTGLAEARAQTAAEAAGVPVVYVATATAGDEEMALRIQRHQQHRPTHWRLAEEPLALGGVLQNLGIEAPAPLLLIDCMSLWLTNLLLAGDEVFSAEREAFLQAVQAYPGPLVIVSNEVGLGIIGMDALTRRFADELGWLNQALAGHCDEVVMSVAGLPLTLKAGD</sequence>
<dbReference type="CDD" id="cd00544">
    <property type="entry name" value="CobU"/>
    <property type="match status" value="1"/>
</dbReference>
<dbReference type="AlphaFoldDB" id="A0A2T1KTC5"/>
<feature type="active site" description="GMP-histidine intermediate" evidence="15">
    <location>
        <position position="54"/>
    </location>
</feature>
<dbReference type="OrthoDB" id="9788370at2"/>
<keyword evidence="18" id="KW-1185">Reference proteome</keyword>
<evidence type="ECO:0000256" key="7">
    <source>
        <dbReference type="ARBA" id="ARBA00007490"/>
    </source>
</evidence>
<dbReference type="PANTHER" id="PTHR34848">
    <property type="match status" value="1"/>
</dbReference>
<evidence type="ECO:0000256" key="4">
    <source>
        <dbReference type="ARBA" id="ARBA00003889"/>
    </source>
</evidence>
<evidence type="ECO:0000256" key="9">
    <source>
        <dbReference type="ARBA" id="ARBA00022679"/>
    </source>
</evidence>
<dbReference type="GO" id="GO:0005525">
    <property type="term" value="F:GTP binding"/>
    <property type="evidence" value="ECO:0007669"/>
    <property type="project" value="UniProtKB-UniRule"/>
</dbReference>
<gene>
    <name evidence="17" type="ORF">C7H09_01780</name>
</gene>
<evidence type="ECO:0000256" key="14">
    <source>
        <dbReference type="PIRNR" id="PIRNR006135"/>
    </source>
</evidence>
<evidence type="ECO:0000256" key="11">
    <source>
        <dbReference type="ARBA" id="ARBA00022777"/>
    </source>
</evidence>
<keyword evidence="11 14" id="KW-0418">Kinase</keyword>
<evidence type="ECO:0000256" key="6">
    <source>
        <dbReference type="ARBA" id="ARBA00005159"/>
    </source>
</evidence>
<dbReference type="PIRSF" id="PIRSF006135">
    <property type="entry name" value="CobU"/>
    <property type="match status" value="1"/>
</dbReference>
<dbReference type="GO" id="GO:0005524">
    <property type="term" value="F:ATP binding"/>
    <property type="evidence" value="ECO:0007669"/>
    <property type="project" value="UniProtKB-UniRule"/>
</dbReference>
<proteinExistence type="inferred from homology"/>
<organism evidence="17 18">
    <name type="scientific">Marinobacter fuscus</name>
    <dbReference type="NCBI Taxonomy" id="2109942"/>
    <lineage>
        <taxon>Bacteria</taxon>
        <taxon>Pseudomonadati</taxon>
        <taxon>Pseudomonadota</taxon>
        <taxon>Gammaproteobacteria</taxon>
        <taxon>Pseudomonadales</taxon>
        <taxon>Marinobacteraceae</taxon>
        <taxon>Marinobacter</taxon>
    </lineage>
</organism>
<dbReference type="EC" id="2.7.1.156" evidence="14"/>
<protein>
    <recommendedName>
        <fullName evidence="14">Bifunctional adenosylcobalamin biosynthesis protein</fullName>
        <ecNumber evidence="14">2.7.1.156</ecNumber>
        <ecNumber evidence="14">2.7.7.62</ecNumber>
    </recommendedName>
</protein>